<evidence type="ECO:0000313" key="11">
    <source>
        <dbReference type="EMBL" id="AOM66196.1"/>
    </source>
</evidence>
<dbReference type="AlphaFoldDB" id="A0A1C9CCT5"/>
<dbReference type="PANTHER" id="PTHR19376:SF68">
    <property type="entry name" value="DNA-DIRECTED RNA POLYMERASE SUBUNIT BETA"/>
    <property type="match status" value="1"/>
</dbReference>
<name>A0A1C9CCT5_9RHOD</name>
<dbReference type="EMBL" id="KY709207">
    <property type="protein sequence ID" value="ARO90443.1"/>
    <property type="molecule type" value="Genomic_DNA"/>
</dbReference>
<keyword evidence="4" id="KW-0548">Nucleotidyltransferase</keyword>
<geneLocation type="plastid" evidence="11"/>
<dbReference type="InterPro" id="IPR007081">
    <property type="entry name" value="RNA_pol_Rpb1_5"/>
</dbReference>
<evidence type="ECO:0000256" key="5">
    <source>
        <dbReference type="ARBA" id="ARBA00022723"/>
    </source>
</evidence>
<dbReference type="InterPro" id="IPR042102">
    <property type="entry name" value="RNA_pol_Rpb1_3_sf"/>
</dbReference>
<evidence type="ECO:0000259" key="9">
    <source>
        <dbReference type="Pfam" id="PF04998"/>
    </source>
</evidence>
<dbReference type="InterPro" id="IPR007083">
    <property type="entry name" value="RNA_pol_Rpb1_4"/>
</dbReference>
<dbReference type="InterPro" id="IPR045867">
    <property type="entry name" value="DNA-dir_RpoC_beta_prime"/>
</dbReference>
<keyword evidence="5" id="KW-0479">Metal-binding</keyword>
<feature type="domain" description="RNA polymerase Rpb1" evidence="8">
    <location>
        <begin position="14"/>
        <end position="64"/>
    </location>
</feature>
<dbReference type="Gene3D" id="1.10.150.390">
    <property type="match status" value="1"/>
</dbReference>
<reference evidence="11" key="1">
    <citation type="journal article" date="2016" name="BMC Biol.">
        <title>Parallel evolution of highly conserved plastid genome architecture in red seaweeds and seed plants.</title>
        <authorList>
            <person name="Lee J."/>
            <person name="Cho C.H."/>
            <person name="Park S.I."/>
            <person name="Choi J.W."/>
            <person name="Song H.S."/>
            <person name="West J.A."/>
            <person name="Bhattacharya D."/>
            <person name="Yoon H.S."/>
        </authorList>
    </citation>
    <scope>NUCLEOTIDE SEQUENCE</scope>
</reference>
<keyword evidence="6" id="KW-0862">Zinc</keyword>
<keyword evidence="2 12" id="KW-0240">DNA-directed RNA polymerase</keyword>
<feature type="domain" description="RNA polymerase Rpb1" evidence="9">
    <location>
        <begin position="1025"/>
        <end position="1113"/>
    </location>
</feature>
<keyword evidence="3" id="KW-0808">Transferase</keyword>
<keyword evidence="11" id="KW-0934">Plastid</keyword>
<evidence type="ECO:0000256" key="6">
    <source>
        <dbReference type="ARBA" id="ARBA00022833"/>
    </source>
</evidence>
<protein>
    <recommendedName>
        <fullName evidence="1">DNA-directed RNA polymerase</fullName>
        <ecNumber evidence="1">2.7.7.6</ecNumber>
    </recommendedName>
</protein>
<accession>A0A1C9CCT5</accession>
<feature type="domain" description="RNA polymerase Rpb1" evidence="9">
    <location>
        <begin position="174"/>
        <end position="528"/>
    </location>
</feature>
<evidence type="ECO:0000256" key="1">
    <source>
        <dbReference type="ARBA" id="ARBA00012418"/>
    </source>
</evidence>
<dbReference type="HAMAP" id="MF_01324">
    <property type="entry name" value="RNApol_bact_RpoC2"/>
    <property type="match status" value="1"/>
</dbReference>
<evidence type="ECO:0000256" key="7">
    <source>
        <dbReference type="ARBA" id="ARBA00023163"/>
    </source>
</evidence>
<dbReference type="EC" id="2.7.7.6" evidence="1"/>
<evidence type="ECO:0000256" key="2">
    <source>
        <dbReference type="ARBA" id="ARBA00022478"/>
    </source>
</evidence>
<keyword evidence="7" id="KW-0804">Transcription</keyword>
<evidence type="ECO:0000256" key="3">
    <source>
        <dbReference type="ARBA" id="ARBA00022679"/>
    </source>
</evidence>
<dbReference type="Pfam" id="PF04983">
    <property type="entry name" value="RNA_pol_Rpb1_3"/>
    <property type="match status" value="1"/>
</dbReference>
<dbReference type="Gene3D" id="1.10.1790.20">
    <property type="match status" value="1"/>
</dbReference>
<dbReference type="GO" id="GO:0003677">
    <property type="term" value="F:DNA binding"/>
    <property type="evidence" value="ECO:0007669"/>
    <property type="project" value="InterPro"/>
</dbReference>
<dbReference type="RefSeq" id="YP_009296853.1">
    <property type="nucleotide sequence ID" value="NC_031173.1"/>
</dbReference>
<dbReference type="GO" id="GO:0003899">
    <property type="term" value="F:DNA-directed RNA polymerase activity"/>
    <property type="evidence" value="ECO:0007669"/>
    <property type="project" value="UniProtKB-EC"/>
</dbReference>
<organism evidence="11">
    <name type="scientific">Bangiopsis subsimplex</name>
    <dbReference type="NCBI Taxonomy" id="139980"/>
    <lineage>
        <taxon>Eukaryota</taxon>
        <taxon>Rhodophyta</taxon>
        <taxon>Stylonematophyceae</taxon>
        <taxon>Stylonematales</taxon>
        <taxon>Stylonemataceae</taxon>
        <taxon>Bangiopsis</taxon>
    </lineage>
</organism>
<dbReference type="GO" id="GO:0000428">
    <property type="term" value="C:DNA-directed RNA polymerase complex"/>
    <property type="evidence" value="ECO:0007669"/>
    <property type="project" value="UniProtKB-KW"/>
</dbReference>
<dbReference type="Gene3D" id="1.10.132.30">
    <property type="match status" value="1"/>
</dbReference>
<dbReference type="SUPFAM" id="SSF64484">
    <property type="entry name" value="beta and beta-prime subunits of DNA dependent RNA-polymerase"/>
    <property type="match status" value="1"/>
</dbReference>
<dbReference type="GO" id="GO:0006351">
    <property type="term" value="P:DNA-templated transcription"/>
    <property type="evidence" value="ECO:0007669"/>
    <property type="project" value="InterPro"/>
</dbReference>
<dbReference type="Gene3D" id="2.40.50.100">
    <property type="match status" value="1"/>
</dbReference>
<evidence type="ECO:0000256" key="4">
    <source>
        <dbReference type="ARBA" id="ARBA00022695"/>
    </source>
</evidence>
<evidence type="ECO:0000313" key="12">
    <source>
        <dbReference type="EMBL" id="ARO90443.1"/>
    </source>
</evidence>
<gene>
    <name evidence="11" type="primary">rpoC2</name>
    <name evidence="11" type="ORF">Bangp_114</name>
</gene>
<evidence type="ECO:0000259" key="8">
    <source>
        <dbReference type="Pfam" id="PF04983"/>
    </source>
</evidence>
<dbReference type="GO" id="GO:0046872">
    <property type="term" value="F:metal ion binding"/>
    <property type="evidence" value="ECO:0007669"/>
    <property type="project" value="UniProtKB-KW"/>
</dbReference>
<dbReference type="InterPro" id="IPR038120">
    <property type="entry name" value="Rpb1_funnel_sf"/>
</dbReference>
<evidence type="ECO:0000259" key="10">
    <source>
        <dbReference type="Pfam" id="PF05000"/>
    </source>
</evidence>
<keyword evidence="12" id="KW-0150">Chloroplast</keyword>
<dbReference type="EMBL" id="KX284718">
    <property type="protein sequence ID" value="AOM66196.1"/>
    <property type="molecule type" value="Genomic_DNA"/>
</dbReference>
<dbReference type="Gene3D" id="1.10.274.100">
    <property type="entry name" value="RNA polymerase Rpb1, domain 3"/>
    <property type="match status" value="1"/>
</dbReference>
<proteinExistence type="inferred from homology"/>
<feature type="domain" description="RNA polymerase Rpb1" evidence="10">
    <location>
        <begin position="93"/>
        <end position="172"/>
    </location>
</feature>
<dbReference type="GeneID" id="29073266"/>
<dbReference type="FunFam" id="1.10.150.390:FF:000002">
    <property type="entry name" value="DNA-directed RNA polymerase subunit beta"/>
    <property type="match status" value="1"/>
</dbReference>
<dbReference type="PANTHER" id="PTHR19376">
    <property type="entry name" value="DNA-DIRECTED RNA POLYMERASE"/>
    <property type="match status" value="1"/>
</dbReference>
<dbReference type="InterPro" id="IPR012756">
    <property type="entry name" value="DNA-dir_RpoC2_beta_pp"/>
</dbReference>
<dbReference type="NCBIfam" id="TIGR02388">
    <property type="entry name" value="rpoC2_cyan"/>
    <property type="match status" value="1"/>
</dbReference>
<sequence length="1215" mass="137193">MRQGMVKNNPYYNQTINRKELKFLIGDVFRNHGITSAAKMADSLKDLGFKYATQAGFSLSLEDLKIPPRKKQLLQSTYESIQAAEKKYLRGEITTVERFQKVIDTWNNASETLKDEVISYFKNTDPLNAVYIMAFSGARGSISQVRQLVGMRGLMSDPAGQIIDIPIASNFREGLNVTEYFISSYGARKGLVDTALRTADSGYLTRRLVDVAQDVIIQETNCKTKRGIPLYISTSQQLIGRVLVDNIYHPRTGALIAIANQDINYELAEEIRDAKINKILVRSTLTCESNNSICQFCYGWSLAHDRLVDLGEAVGIIAAQSIGEPGTQLTMRTFHTGGVFTGEIAKQISSSSNSKVLFNNFVKMNPTRTRHGDQANILLESLIIKLIDENNIFQKEINLPEGSILFVQNEQFLTKGEVIAELPIGNRLGKEKAYKQISTDIEGQVYFTNLIIEETQNKQQIKRTSKDGGLIWILSGKVYDIPSNASIVVQEKDKLIKGDTLAEIKITNKYPGEVFFPQENKKINVTTEIYIITQSLLFKETRVYVDRLGGQKAYILETSTEQKFILHNLFESKLSHYQILGDLVTDTYKTQTGGMIKYLDLPVERCLLSDKESFEVMGGGYILWVEEETHEINKDISLLLVNHGEKVEAGTEIIKNIFCKNSGMIDIIQKDDIVREIVIKPGKLISVPEDIFFKKKRRGFLRPGEKLIDIFEADNIIYWEWLQIEDQSYVLIRSVTVYSVPDTLSSLEKEFMQTSSNQLGISIIRNICFKDGEKVKSVDGVELIKTQMVANIPTFDLCLAAKVELQPANESYTSFHFQLIMFETLNVDNKNQRNISNQITHLLVKNKQMVPAESVIAQTEIITTEEGEVSVIETADTTNIRLLNLTKQDYSIFQLEKADTYLQKGQWIRVGDEITPNFISNHSGQILEIHEDQVILRLARPYLLSPNTVLYVNNKDLLHKGDILAGLTYETFKTGDIVQGLPRIEEILEVRKKTEGPTNPHNLLESKFTKYIHGKLELKNAVRLSTQEIQLFLVEAIQSVYKSQGVEIADKHIEIIVRQMSSKVKIKTGGDTGYLPGDLIEIQKIEKQNQTMTSLTKEPATYTPLLLGITKASLNTESFISAASFQETTKILTEAAISGKLDWLKGLKENVIIGRLIPAGTGFGSYHNQFNSSRIHKKDSIYLSSNYSDKNSLKSNLDDIILDDRSFRNYPFSHE</sequence>
<dbReference type="InterPro" id="IPR007066">
    <property type="entry name" value="RNA_pol_Rpb1_3"/>
</dbReference>
<reference evidence="12" key="2">
    <citation type="submission" date="2017-03" db="EMBL/GenBank/DDBJ databases">
        <title>The new red algal subphylum Proteorhodophytina comprises the largest and most divergent plastid genomes known.</title>
        <authorList>
            <person name="Munoz-Gomez S.A."/>
            <person name="Mejia-Franco F.G."/>
            <person name="Durnin K."/>
            <person name="Morgan C."/>
            <person name="Grisdale C.J."/>
            <person name="Archibald J.M."/>
            <person name="Slamovits C.H."/>
        </authorList>
    </citation>
    <scope>NUCLEOTIDE SEQUENCE</scope>
    <source>
        <strain evidence="12">UTEX LB2854</strain>
    </source>
</reference>
<dbReference type="CDD" id="cd02655">
    <property type="entry name" value="RNAP_beta'_C"/>
    <property type="match status" value="1"/>
</dbReference>
<dbReference type="Pfam" id="PF04998">
    <property type="entry name" value="RNA_pol_Rpb1_5"/>
    <property type="match status" value="2"/>
</dbReference>
<dbReference type="Pfam" id="PF05000">
    <property type="entry name" value="RNA_pol_Rpb1_4"/>
    <property type="match status" value="1"/>
</dbReference>